<dbReference type="PANTHER" id="PTHR43646">
    <property type="entry name" value="GLYCOSYLTRANSFERASE"/>
    <property type="match status" value="1"/>
</dbReference>
<dbReference type="InterPro" id="IPR029044">
    <property type="entry name" value="Nucleotide-diphossugar_trans"/>
</dbReference>
<feature type="transmembrane region" description="Helical" evidence="11">
    <location>
        <begin position="304"/>
        <end position="322"/>
    </location>
</feature>
<dbReference type="KEGG" id="jda:BW727_102017"/>
<evidence type="ECO:0000256" key="4">
    <source>
        <dbReference type="ARBA" id="ARBA00022679"/>
    </source>
</evidence>
<dbReference type="STRING" id="708126.BW727_102017"/>
<feature type="transmembrane region" description="Helical" evidence="11">
    <location>
        <begin position="329"/>
        <end position="353"/>
    </location>
</feature>
<dbReference type="OrthoDB" id="9806525at2"/>
<evidence type="ECO:0000256" key="10">
    <source>
        <dbReference type="ARBA" id="ARBA00040345"/>
    </source>
</evidence>
<dbReference type="EMBL" id="CP019728">
    <property type="protein sequence ID" value="AQS54331.1"/>
    <property type="molecule type" value="Genomic_DNA"/>
</dbReference>
<sequence>MIYVYIFIFLLIYISGWLILWKVPTLQRDFNPSTKTKSFSIIIPARNEAHNLPILLESINKQSLKPLEVIVVDDDSQDNTAAIARQFGARVLAFLVDETNWVGKSAACWRGSQEANGEWLLFLDADIFLPEKDSLAAIVQTYQNTGARGVLSIQPYHVIRSAYENFSVIFNILVLTGMNRFSFLGERLEAAGAFGPSFLCDRTIYFKLGGHKQVKDSIMENIALGKYFLDNQYPLTLYGGKGTLHFRMYPDGLRLLTQGWSKSFASASGSTHPAIIMGISLWISGAFITFFYFIIALLQGDIPIILIALAGYLLYFMQFLIMSQKAGQFHWVAILCYPILFLYFVATFIWSTIQTHFFQSVSWKGRKINL</sequence>
<dbReference type="Pfam" id="PF00535">
    <property type="entry name" value="Glycos_transf_2"/>
    <property type="match status" value="1"/>
</dbReference>
<evidence type="ECO:0000256" key="9">
    <source>
        <dbReference type="ARBA" id="ARBA00038120"/>
    </source>
</evidence>
<keyword evidence="11" id="KW-1133">Transmembrane helix</keyword>
<feature type="transmembrane region" description="Helical" evidence="11">
    <location>
        <begin position="6"/>
        <end position="23"/>
    </location>
</feature>
<evidence type="ECO:0000256" key="3">
    <source>
        <dbReference type="ARBA" id="ARBA00022676"/>
    </source>
</evidence>
<keyword evidence="6 11" id="KW-0472">Membrane</keyword>
<evidence type="ECO:0000313" key="13">
    <source>
        <dbReference type="EMBL" id="AQS54331.1"/>
    </source>
</evidence>
<evidence type="ECO:0000313" key="14">
    <source>
        <dbReference type="Proteomes" id="UP000188993"/>
    </source>
</evidence>
<proteinExistence type="inferred from homology"/>
<comment type="subcellular location">
    <subcellularLocation>
        <location evidence="1">Cell membrane</location>
    </subcellularLocation>
</comment>
<accession>A0A1S6IS02</accession>
<dbReference type="GO" id="GO:0016117">
    <property type="term" value="P:carotenoid biosynthetic process"/>
    <property type="evidence" value="ECO:0007669"/>
    <property type="project" value="UniProtKB-KW"/>
</dbReference>
<dbReference type="AlphaFoldDB" id="A0A1S6IS02"/>
<evidence type="ECO:0000256" key="1">
    <source>
        <dbReference type="ARBA" id="ARBA00004236"/>
    </source>
</evidence>
<evidence type="ECO:0000259" key="12">
    <source>
        <dbReference type="Pfam" id="PF00535"/>
    </source>
</evidence>
<dbReference type="InterPro" id="IPR001173">
    <property type="entry name" value="Glyco_trans_2-like"/>
</dbReference>
<evidence type="ECO:0000256" key="2">
    <source>
        <dbReference type="ARBA" id="ARBA00022475"/>
    </source>
</evidence>
<reference evidence="13 14" key="1">
    <citation type="journal article" date="2014" name="Int. J. Syst. Evol. Microbiol.">
        <title>Jeotgalibaca dankookensis gen. nov., sp. nov., a member of the family Carnobacteriaceae, isolated from seujeot (Korean traditional food).</title>
        <authorList>
            <person name="Lee D.G."/>
            <person name="Trujillo M.E."/>
            <person name="Kang H."/>
            <person name="Ahn T.Y."/>
        </authorList>
    </citation>
    <scope>NUCLEOTIDE SEQUENCE [LARGE SCALE GENOMIC DNA]</scope>
    <source>
        <strain evidence="13 14">EX-07</strain>
    </source>
</reference>
<comment type="function">
    <text evidence="7">Catalyzes the glycosylation of 4,4'-diaponeurosporenoate, i.e. the esterification of glucose at the C1'' position with the carboxyl group of 4,4'-diaponeurosporenic acid, to form glycosyl-4,4'-diaponeurosporenoate. This is a step in the biosynthesis of staphyloxanthin, an orange pigment present in most staphylococci strains.</text>
</comment>
<dbReference type="Proteomes" id="UP000188993">
    <property type="component" value="Chromosome"/>
</dbReference>
<comment type="pathway">
    <text evidence="8">Carotenoid biosynthesis; staphyloxanthin biosynthesis; staphyloxanthin from farnesyl diphosphate: step 4/5.</text>
</comment>
<feature type="domain" description="Glycosyltransferase 2-like" evidence="12">
    <location>
        <begin position="40"/>
        <end position="157"/>
    </location>
</feature>
<keyword evidence="14" id="KW-1185">Reference proteome</keyword>
<evidence type="ECO:0000256" key="8">
    <source>
        <dbReference type="ARBA" id="ARBA00037904"/>
    </source>
</evidence>
<keyword evidence="11" id="KW-0812">Transmembrane</keyword>
<evidence type="ECO:0000256" key="11">
    <source>
        <dbReference type="SAM" id="Phobius"/>
    </source>
</evidence>
<protein>
    <recommendedName>
        <fullName evidence="10">4,4'-diaponeurosporenoate glycosyltransferase</fullName>
    </recommendedName>
</protein>
<feature type="transmembrane region" description="Helical" evidence="11">
    <location>
        <begin position="274"/>
        <end position="298"/>
    </location>
</feature>
<dbReference type="GO" id="GO:0016757">
    <property type="term" value="F:glycosyltransferase activity"/>
    <property type="evidence" value="ECO:0007669"/>
    <property type="project" value="UniProtKB-KW"/>
</dbReference>
<name>A0A1S6IS02_9LACT</name>
<dbReference type="SUPFAM" id="SSF53448">
    <property type="entry name" value="Nucleotide-diphospho-sugar transferases"/>
    <property type="match status" value="1"/>
</dbReference>
<keyword evidence="4 13" id="KW-0808">Transferase</keyword>
<evidence type="ECO:0000256" key="7">
    <source>
        <dbReference type="ARBA" id="ARBA00037281"/>
    </source>
</evidence>
<dbReference type="GO" id="GO:0005886">
    <property type="term" value="C:plasma membrane"/>
    <property type="evidence" value="ECO:0007669"/>
    <property type="project" value="UniProtKB-SubCell"/>
</dbReference>
<comment type="similarity">
    <text evidence="9">Belongs to the glycosyltransferase 2 family. CrtQ subfamily.</text>
</comment>
<dbReference type="CDD" id="cd00761">
    <property type="entry name" value="Glyco_tranf_GTA_type"/>
    <property type="match status" value="1"/>
</dbReference>
<organism evidence="13 14">
    <name type="scientific">Jeotgalibaca dankookensis</name>
    <dbReference type="NCBI Taxonomy" id="708126"/>
    <lineage>
        <taxon>Bacteria</taxon>
        <taxon>Bacillati</taxon>
        <taxon>Bacillota</taxon>
        <taxon>Bacilli</taxon>
        <taxon>Lactobacillales</taxon>
        <taxon>Carnobacteriaceae</taxon>
        <taxon>Jeotgalibaca</taxon>
    </lineage>
</organism>
<keyword evidence="3 13" id="KW-0328">Glycosyltransferase</keyword>
<evidence type="ECO:0000256" key="5">
    <source>
        <dbReference type="ARBA" id="ARBA00022746"/>
    </source>
</evidence>
<evidence type="ECO:0000256" key="6">
    <source>
        <dbReference type="ARBA" id="ARBA00023136"/>
    </source>
</evidence>
<dbReference type="Gene3D" id="3.90.550.10">
    <property type="entry name" value="Spore Coat Polysaccharide Biosynthesis Protein SpsA, Chain A"/>
    <property type="match status" value="1"/>
</dbReference>
<keyword evidence="2" id="KW-1003">Cell membrane</keyword>
<dbReference type="PANTHER" id="PTHR43646:SF2">
    <property type="entry name" value="GLYCOSYLTRANSFERASE 2-LIKE DOMAIN-CONTAINING PROTEIN"/>
    <property type="match status" value="1"/>
</dbReference>
<gene>
    <name evidence="13" type="primary">crtQ</name>
    <name evidence="13" type="ORF">BW727_102017</name>
</gene>
<keyword evidence="5" id="KW-0125">Carotenoid biosynthesis</keyword>
<dbReference type="RefSeq" id="WP_062469150.1">
    <property type="nucleotide sequence ID" value="NZ_BBYN01000011.1"/>
</dbReference>